<feature type="transmembrane region" description="Helical" evidence="1">
    <location>
        <begin position="124"/>
        <end position="146"/>
    </location>
</feature>
<comment type="caution">
    <text evidence="2">The sequence shown here is derived from an EMBL/GenBank/DDBJ whole genome shotgun (WGS) entry which is preliminary data.</text>
</comment>
<dbReference type="Proteomes" id="UP000266188">
    <property type="component" value="Unassembled WGS sequence"/>
</dbReference>
<reference evidence="3" key="1">
    <citation type="submission" date="2017-02" db="EMBL/GenBank/DDBJ databases">
        <authorList>
            <person name="Tafer H."/>
            <person name="Lopandic K."/>
        </authorList>
    </citation>
    <scope>NUCLEOTIDE SEQUENCE [LARGE SCALE GENOMIC DNA]</scope>
    <source>
        <strain evidence="3">CBS 366.77</strain>
    </source>
</reference>
<accession>A0A3A2ZRH4</accession>
<keyword evidence="1" id="KW-1133">Transmembrane helix</keyword>
<keyword evidence="3" id="KW-1185">Reference proteome</keyword>
<dbReference type="OrthoDB" id="4160064at2759"/>
<feature type="transmembrane region" description="Helical" evidence="1">
    <location>
        <begin position="96"/>
        <end position="118"/>
    </location>
</feature>
<dbReference type="AlphaFoldDB" id="A0A3A2ZRH4"/>
<keyword evidence="1" id="KW-0472">Membrane</keyword>
<proteinExistence type="predicted"/>
<dbReference type="EMBL" id="MVGC01000097">
    <property type="protein sequence ID" value="RJE24007.1"/>
    <property type="molecule type" value="Genomic_DNA"/>
</dbReference>
<gene>
    <name evidence="2" type="ORF">PHISCL_03662</name>
</gene>
<evidence type="ECO:0000313" key="3">
    <source>
        <dbReference type="Proteomes" id="UP000266188"/>
    </source>
</evidence>
<evidence type="ECO:0000256" key="1">
    <source>
        <dbReference type="SAM" id="Phobius"/>
    </source>
</evidence>
<protein>
    <submittedName>
        <fullName evidence="2">Uncharacterized protein</fullName>
    </submittedName>
</protein>
<evidence type="ECO:0000313" key="2">
    <source>
        <dbReference type="EMBL" id="RJE24007.1"/>
    </source>
</evidence>
<organism evidence="2 3">
    <name type="scientific">Aspergillus sclerotialis</name>
    <dbReference type="NCBI Taxonomy" id="2070753"/>
    <lineage>
        <taxon>Eukaryota</taxon>
        <taxon>Fungi</taxon>
        <taxon>Dikarya</taxon>
        <taxon>Ascomycota</taxon>
        <taxon>Pezizomycotina</taxon>
        <taxon>Eurotiomycetes</taxon>
        <taxon>Eurotiomycetidae</taxon>
        <taxon>Eurotiales</taxon>
        <taxon>Aspergillaceae</taxon>
        <taxon>Aspergillus</taxon>
        <taxon>Aspergillus subgen. Polypaecilum</taxon>
    </lineage>
</organism>
<sequence>MKQTLLSISRMAVGLGFMAIPRQLASLFIMPFSPEAAIGCKMAGTRDFVLGALLYTCGSQDSTALMNKTTSPTERFGLSGKDQSQAQLGWNNTQRALISGLVVDGFDILSVLWCYLDGTLPAEAAATLGGGASLLLGLGLCCWWYCMPIKHA</sequence>
<keyword evidence="1" id="KW-0812">Transmembrane</keyword>
<name>A0A3A2ZRH4_9EURO</name>